<dbReference type="Gene3D" id="3.40.190.10">
    <property type="entry name" value="Periplasmic binding protein-like II"/>
    <property type="match status" value="2"/>
</dbReference>
<dbReference type="OrthoDB" id="286202at2"/>
<organism evidence="5 6">
    <name type="scientific">Candidimonas nitroreducens</name>
    <dbReference type="NCBI Taxonomy" id="683354"/>
    <lineage>
        <taxon>Bacteria</taxon>
        <taxon>Pseudomonadati</taxon>
        <taxon>Pseudomonadota</taxon>
        <taxon>Betaproteobacteria</taxon>
        <taxon>Burkholderiales</taxon>
        <taxon>Alcaligenaceae</taxon>
        <taxon>Candidimonas</taxon>
    </lineage>
</organism>
<feature type="domain" description="Solute-binding protein family 3/N-terminal" evidence="4">
    <location>
        <begin position="19"/>
        <end position="236"/>
    </location>
</feature>
<reference evidence="6" key="1">
    <citation type="submission" date="2017-06" db="EMBL/GenBank/DDBJ databases">
        <title>Herbaspirillum phytohormonus sp. nov., isolated from the root nodule of Robinia pseudoacacia in lead-zinc mine.</title>
        <authorList>
            <person name="Fan M."/>
            <person name="Lin Y."/>
        </authorList>
    </citation>
    <scope>NUCLEOTIDE SEQUENCE [LARGE SCALE GENOMIC DNA]</scope>
    <source>
        <strain evidence="6">SC-089</strain>
    </source>
</reference>
<comment type="subcellular location">
    <subcellularLocation>
        <location evidence="1">Periplasm</location>
    </subcellularLocation>
</comment>
<sequence>MGALLLSIASITTARAAEKVLIATYGDPVPAQMAAHDGKFSKATGWNVDWRKFASGTDVIAAMASGDVSIAELGSSPLAIAATQGVDLKVFMIDYVIGKSESLIVRNGSGVGSLADLKGKRVAVPVGSTAHFSLMGALKHAGIQSNELTILNMSPDQIVAAWQQAAIDAAFVWPPAQTEILKTGKRLIGADDVAKWGYPTFNVWVVNTKFAESHAQSLEAFIRAVEEANQAYLKQPSAWTADSQPVKSIAAETGAQPDQVVEVIKGYTFLPLAEQATPEWLGKAIPQTIKKTADFLVSAGRLAHASDDYSNVVDLKYLNKAMK</sequence>
<evidence type="ECO:0000256" key="2">
    <source>
        <dbReference type="ARBA" id="ARBA00010742"/>
    </source>
</evidence>
<dbReference type="AlphaFoldDB" id="A0A225MLK6"/>
<dbReference type="PANTHER" id="PTHR30024">
    <property type="entry name" value="ALIPHATIC SULFONATES-BINDING PROTEIN-RELATED"/>
    <property type="match status" value="1"/>
</dbReference>
<dbReference type="Pfam" id="PF09084">
    <property type="entry name" value="NMT1"/>
    <property type="match status" value="1"/>
</dbReference>
<dbReference type="SUPFAM" id="SSF53850">
    <property type="entry name" value="Periplasmic binding protein-like II"/>
    <property type="match status" value="1"/>
</dbReference>
<protein>
    <submittedName>
        <fullName evidence="5">Taurine ABC transporter substrate-binding protein</fullName>
    </submittedName>
</protein>
<dbReference type="Proteomes" id="UP000214603">
    <property type="component" value="Unassembled WGS sequence"/>
</dbReference>
<name>A0A225MLK6_9BURK</name>
<keyword evidence="6" id="KW-1185">Reference proteome</keyword>
<keyword evidence="3" id="KW-0732">Signal</keyword>
<dbReference type="InterPro" id="IPR001638">
    <property type="entry name" value="Solute-binding_3/MltF_N"/>
</dbReference>
<evidence type="ECO:0000313" key="5">
    <source>
        <dbReference type="EMBL" id="OWT60391.1"/>
    </source>
</evidence>
<dbReference type="NCBIfam" id="TIGR01729">
    <property type="entry name" value="taurine_ABC_bnd"/>
    <property type="match status" value="1"/>
</dbReference>
<comment type="caution">
    <text evidence="5">The sequence shown here is derived from an EMBL/GenBank/DDBJ whole genome shotgun (WGS) entry which is preliminary data.</text>
</comment>
<evidence type="ECO:0000256" key="1">
    <source>
        <dbReference type="ARBA" id="ARBA00004418"/>
    </source>
</evidence>
<dbReference type="InterPro" id="IPR015168">
    <property type="entry name" value="SsuA/THI5"/>
</dbReference>
<gene>
    <name evidence="5" type="primary">tauA</name>
    <name evidence="5" type="ORF">CEY11_11015</name>
</gene>
<dbReference type="EMBL" id="NJIH01000006">
    <property type="protein sequence ID" value="OWT60391.1"/>
    <property type="molecule type" value="Genomic_DNA"/>
</dbReference>
<evidence type="ECO:0000256" key="3">
    <source>
        <dbReference type="ARBA" id="ARBA00022729"/>
    </source>
</evidence>
<dbReference type="SMART" id="SM00062">
    <property type="entry name" value="PBPb"/>
    <property type="match status" value="1"/>
</dbReference>
<evidence type="ECO:0000259" key="4">
    <source>
        <dbReference type="SMART" id="SM00062"/>
    </source>
</evidence>
<accession>A0A225MLK6</accession>
<dbReference type="InterPro" id="IPR010068">
    <property type="entry name" value="Peri-bd_TauA"/>
</dbReference>
<comment type="similarity">
    <text evidence="2">Belongs to the bacterial solute-binding protein SsuA/TauA family.</text>
</comment>
<evidence type="ECO:0000313" key="6">
    <source>
        <dbReference type="Proteomes" id="UP000214603"/>
    </source>
</evidence>
<dbReference type="GO" id="GO:0042918">
    <property type="term" value="P:alkanesulfonate transmembrane transport"/>
    <property type="evidence" value="ECO:0007669"/>
    <property type="project" value="TreeGrafter"/>
</dbReference>
<dbReference type="GO" id="GO:0042597">
    <property type="term" value="C:periplasmic space"/>
    <property type="evidence" value="ECO:0007669"/>
    <property type="project" value="UniProtKB-SubCell"/>
</dbReference>
<dbReference type="PANTHER" id="PTHR30024:SF47">
    <property type="entry name" value="TAURINE-BINDING PERIPLASMIC PROTEIN"/>
    <property type="match status" value="1"/>
</dbReference>
<proteinExistence type="inferred from homology"/>